<dbReference type="EMBL" id="HBGF01029979">
    <property type="protein sequence ID" value="CAD9126147.1"/>
    <property type="molecule type" value="Transcribed_RNA"/>
</dbReference>
<evidence type="ECO:0000256" key="8">
    <source>
        <dbReference type="ARBA" id="ARBA00023002"/>
    </source>
</evidence>
<evidence type="ECO:0000256" key="1">
    <source>
        <dbReference type="ARBA" id="ARBA00004477"/>
    </source>
</evidence>
<accession>A0A7S1Q904</accession>
<keyword evidence="8" id="KW-0560">Oxidoreductase</keyword>
<dbReference type="EC" id="1.17.4.4" evidence="3"/>
<evidence type="ECO:0000256" key="10">
    <source>
        <dbReference type="ARBA" id="ARBA00023157"/>
    </source>
</evidence>
<reference evidence="14" key="1">
    <citation type="submission" date="2021-01" db="EMBL/GenBank/DDBJ databases">
        <authorList>
            <person name="Corre E."/>
            <person name="Pelletier E."/>
            <person name="Niang G."/>
            <person name="Scheremetjew M."/>
            <person name="Finn R."/>
            <person name="Kale V."/>
            <person name="Holt S."/>
            <person name="Cochrane G."/>
            <person name="Meng A."/>
            <person name="Brown T."/>
            <person name="Cohen L."/>
        </authorList>
    </citation>
    <scope>NUCLEOTIDE SEQUENCE</scope>
    <source>
        <strain evidence="14">CCAP 1951/1</strain>
    </source>
</reference>
<name>A0A7S1Q904_NEODS</name>
<feature type="transmembrane region" description="Helical" evidence="12">
    <location>
        <begin position="115"/>
        <end position="134"/>
    </location>
</feature>
<comment type="similarity">
    <text evidence="2">Belongs to the VKOR family.</text>
</comment>
<feature type="transmembrane region" description="Helical" evidence="12">
    <location>
        <begin position="90"/>
        <end position="109"/>
    </location>
</feature>
<evidence type="ECO:0000256" key="5">
    <source>
        <dbReference type="ARBA" id="ARBA00022719"/>
    </source>
</evidence>
<dbReference type="InterPro" id="IPR042406">
    <property type="entry name" value="VKORC1/VKORC1L1"/>
</dbReference>
<dbReference type="CDD" id="cd12917">
    <property type="entry name" value="VKOR_euk"/>
    <property type="match status" value="1"/>
</dbReference>
<dbReference type="InterPro" id="IPR012932">
    <property type="entry name" value="VKOR"/>
</dbReference>
<keyword evidence="10" id="KW-1015">Disulfide bond</keyword>
<organism evidence="14">
    <name type="scientific">Neobodo designis</name>
    <name type="common">Flagellated protozoan</name>
    <name type="synonym">Bodo designis</name>
    <dbReference type="NCBI Taxonomy" id="312471"/>
    <lineage>
        <taxon>Eukaryota</taxon>
        <taxon>Discoba</taxon>
        <taxon>Euglenozoa</taxon>
        <taxon>Kinetoplastea</taxon>
        <taxon>Metakinetoplastina</taxon>
        <taxon>Neobodonida</taxon>
        <taxon>Neobodo</taxon>
    </lineage>
</organism>
<protein>
    <recommendedName>
        <fullName evidence="3">vitamin-K-epoxide reductase (warfarin-sensitive)</fullName>
        <ecNumber evidence="3">1.17.4.4</ecNumber>
    </recommendedName>
</protein>
<evidence type="ECO:0000256" key="12">
    <source>
        <dbReference type="SAM" id="Phobius"/>
    </source>
</evidence>
<dbReference type="AlphaFoldDB" id="A0A7S1Q904"/>
<dbReference type="Gene3D" id="1.20.1440.130">
    <property type="entry name" value="VKOR domain"/>
    <property type="match status" value="1"/>
</dbReference>
<evidence type="ECO:0000256" key="9">
    <source>
        <dbReference type="ARBA" id="ARBA00023136"/>
    </source>
</evidence>
<dbReference type="GO" id="GO:0047057">
    <property type="term" value="F:vitamin-K-epoxide reductase (warfarin-sensitive) activity"/>
    <property type="evidence" value="ECO:0007669"/>
    <property type="project" value="UniProtKB-EC"/>
</dbReference>
<dbReference type="SMART" id="SM00756">
    <property type="entry name" value="VKc"/>
    <property type="match status" value="1"/>
</dbReference>
<dbReference type="Pfam" id="PF07884">
    <property type="entry name" value="VKOR"/>
    <property type="match status" value="1"/>
</dbReference>
<dbReference type="PANTHER" id="PTHR14519:SF5">
    <property type="entry name" value="VITAMIN K EPOXIDE REDUCTASE COMPLEX SUBUNIT 1-LIKE PROTEIN 1"/>
    <property type="match status" value="1"/>
</dbReference>
<evidence type="ECO:0000259" key="13">
    <source>
        <dbReference type="SMART" id="SM00756"/>
    </source>
</evidence>
<evidence type="ECO:0000256" key="6">
    <source>
        <dbReference type="ARBA" id="ARBA00022824"/>
    </source>
</evidence>
<feature type="domain" description="Vitamin K epoxide reductase" evidence="13">
    <location>
        <begin position="3"/>
        <end position="137"/>
    </location>
</feature>
<dbReference type="GO" id="GO:0005789">
    <property type="term" value="C:endoplasmic reticulum membrane"/>
    <property type="evidence" value="ECO:0007669"/>
    <property type="project" value="UniProtKB-SubCell"/>
</dbReference>
<evidence type="ECO:0000256" key="2">
    <source>
        <dbReference type="ARBA" id="ARBA00006214"/>
    </source>
</evidence>
<keyword evidence="9 12" id="KW-0472">Membrane</keyword>
<evidence type="ECO:0000313" key="14">
    <source>
        <dbReference type="EMBL" id="CAD9126147.1"/>
    </source>
</evidence>
<sequence length="151" mass="16710">MVRLLPFVIAAGFLLAAYAFYVEQRFHEAQRLGTQYKALCDIGVFSCTKVFSSEFGYMTQFFGLPKISNAAVGMAFYAVEIAIEPYTAPLLLMSAASAVGSVGLFTILTVVMHDFCIVCFSIYVVNFITFFTALGRWRRARAHSGKGRKGQ</sequence>
<keyword evidence="4 12" id="KW-0812">Transmembrane</keyword>
<dbReference type="InterPro" id="IPR038354">
    <property type="entry name" value="VKOR_sf"/>
</dbReference>
<feature type="transmembrane region" description="Helical" evidence="12">
    <location>
        <begin position="67"/>
        <end position="83"/>
    </location>
</feature>
<dbReference type="GO" id="GO:0042373">
    <property type="term" value="P:vitamin K metabolic process"/>
    <property type="evidence" value="ECO:0007669"/>
    <property type="project" value="InterPro"/>
</dbReference>
<evidence type="ECO:0000256" key="7">
    <source>
        <dbReference type="ARBA" id="ARBA00022989"/>
    </source>
</evidence>
<evidence type="ECO:0000256" key="4">
    <source>
        <dbReference type="ARBA" id="ARBA00022692"/>
    </source>
</evidence>
<keyword evidence="11" id="KW-0676">Redox-active center</keyword>
<dbReference type="GO" id="GO:0048038">
    <property type="term" value="F:quinone binding"/>
    <property type="evidence" value="ECO:0007669"/>
    <property type="project" value="UniProtKB-KW"/>
</dbReference>
<proteinExistence type="inferred from homology"/>
<evidence type="ECO:0000256" key="11">
    <source>
        <dbReference type="ARBA" id="ARBA00023284"/>
    </source>
</evidence>
<dbReference type="PANTHER" id="PTHR14519">
    <property type="entry name" value="VITAMIN K EPOXIDE REDUCTASE COMPLEX, SUBUNIT 1"/>
    <property type="match status" value="1"/>
</dbReference>
<keyword evidence="7 12" id="KW-1133">Transmembrane helix</keyword>
<keyword evidence="5" id="KW-0874">Quinone</keyword>
<comment type="subcellular location">
    <subcellularLocation>
        <location evidence="1">Endoplasmic reticulum membrane</location>
        <topology evidence="1">Multi-pass membrane protein</topology>
    </subcellularLocation>
</comment>
<keyword evidence="6" id="KW-0256">Endoplasmic reticulum</keyword>
<evidence type="ECO:0000256" key="3">
    <source>
        <dbReference type="ARBA" id="ARBA00012278"/>
    </source>
</evidence>
<gene>
    <name evidence="14" type="ORF">NDES1114_LOCUS19961</name>
</gene>